<dbReference type="Gene3D" id="1.10.220.150">
    <property type="entry name" value="Arf GTPase activating protein"/>
    <property type="match status" value="1"/>
</dbReference>
<dbReference type="InterPro" id="IPR001849">
    <property type="entry name" value="PH_domain"/>
</dbReference>
<feature type="domain" description="PH" evidence="7">
    <location>
        <begin position="266"/>
        <end position="364"/>
    </location>
</feature>
<dbReference type="Proteomes" id="UP000035681">
    <property type="component" value="Unplaced"/>
</dbReference>
<protein>
    <submittedName>
        <fullName evidence="10">Uncharacterized protein</fullName>
    </submittedName>
</protein>
<evidence type="ECO:0000256" key="1">
    <source>
        <dbReference type="ARBA" id="ARBA00022723"/>
    </source>
</evidence>
<feature type="region of interest" description="Disordered" evidence="6">
    <location>
        <begin position="367"/>
        <end position="390"/>
    </location>
</feature>
<feature type="repeat" description="ANK" evidence="4">
    <location>
        <begin position="653"/>
        <end position="685"/>
    </location>
</feature>
<dbReference type="Gene3D" id="1.20.1270.60">
    <property type="entry name" value="Arfaptin homology (AH) domain/BAR domain"/>
    <property type="match status" value="1"/>
</dbReference>
<evidence type="ECO:0000259" key="8">
    <source>
        <dbReference type="PROSITE" id="PS50115"/>
    </source>
</evidence>
<dbReference type="InterPro" id="IPR001164">
    <property type="entry name" value="ArfGAP_dom"/>
</dbReference>
<dbReference type="Pfam" id="PF16746">
    <property type="entry name" value="BAR_3"/>
    <property type="match status" value="1"/>
</dbReference>
<dbReference type="InterPro" id="IPR045258">
    <property type="entry name" value="ACAP1/2/3-like"/>
</dbReference>
<dbReference type="InterPro" id="IPR038508">
    <property type="entry name" value="ArfGAP_dom_sf"/>
</dbReference>
<dbReference type="Gene3D" id="2.30.29.30">
    <property type="entry name" value="Pleckstrin-homology domain (PH domain)/Phosphotyrosine-binding domain (PTB)"/>
    <property type="match status" value="1"/>
</dbReference>
<evidence type="ECO:0000259" key="7">
    <source>
        <dbReference type="PROSITE" id="PS50003"/>
    </source>
</evidence>
<dbReference type="Gene3D" id="1.25.40.20">
    <property type="entry name" value="Ankyrin repeat-containing domain"/>
    <property type="match status" value="1"/>
</dbReference>
<dbReference type="PROSITE" id="PS50115">
    <property type="entry name" value="ARFGAP"/>
    <property type="match status" value="1"/>
</dbReference>
<evidence type="ECO:0000256" key="6">
    <source>
        <dbReference type="SAM" id="MobiDB-lite"/>
    </source>
</evidence>
<keyword evidence="1" id="KW-0479">Metal-binding</keyword>
<dbReference type="Pfam" id="PF00169">
    <property type="entry name" value="PH"/>
    <property type="match status" value="1"/>
</dbReference>
<evidence type="ECO:0000313" key="10">
    <source>
        <dbReference type="WBParaSite" id="TCONS_00015932.p1"/>
    </source>
</evidence>
<dbReference type="InterPro" id="IPR037278">
    <property type="entry name" value="ARFGAP/RecO"/>
</dbReference>
<dbReference type="GO" id="GO:0005737">
    <property type="term" value="C:cytoplasm"/>
    <property type="evidence" value="ECO:0007669"/>
    <property type="project" value="InterPro"/>
</dbReference>
<dbReference type="CDD" id="cd13250">
    <property type="entry name" value="PH_ACAP"/>
    <property type="match status" value="1"/>
</dbReference>
<dbReference type="PROSITE" id="PS50003">
    <property type="entry name" value="PH_DOMAIN"/>
    <property type="match status" value="1"/>
</dbReference>
<dbReference type="SMART" id="SM00105">
    <property type="entry name" value="ArfGap"/>
    <property type="match status" value="1"/>
</dbReference>
<reference evidence="10" key="1">
    <citation type="submission" date="2024-02" db="UniProtKB">
        <authorList>
            <consortium name="WormBaseParasite"/>
        </authorList>
    </citation>
    <scope>IDENTIFICATION</scope>
</reference>
<proteinExistence type="predicted"/>
<evidence type="ECO:0000313" key="9">
    <source>
        <dbReference type="Proteomes" id="UP000035681"/>
    </source>
</evidence>
<accession>A0AAF5DNF7</accession>
<keyword evidence="9" id="KW-1185">Reference proteome</keyword>
<evidence type="ECO:0000256" key="4">
    <source>
        <dbReference type="PROSITE-ProRule" id="PRU00023"/>
    </source>
</evidence>
<keyword evidence="2 5" id="KW-0863">Zinc-finger</keyword>
<dbReference type="PROSITE" id="PS50297">
    <property type="entry name" value="ANK_REP_REGION"/>
    <property type="match status" value="2"/>
</dbReference>
<dbReference type="AlphaFoldDB" id="A0AAF5DNF7"/>
<dbReference type="SUPFAM" id="SSF50729">
    <property type="entry name" value="PH domain-like"/>
    <property type="match status" value="1"/>
</dbReference>
<dbReference type="SUPFAM" id="SSF48403">
    <property type="entry name" value="Ankyrin repeat"/>
    <property type="match status" value="1"/>
</dbReference>
<dbReference type="InterPro" id="IPR011993">
    <property type="entry name" value="PH-like_dom_sf"/>
</dbReference>
<sequence length="781" mass="89846">MVYYDKYMNFIEAIKDSPNFRASLLENELYLGSFRKRIEELIKTIDHVLSLEEQLTAASGKLNICFAEAWKSIKNNDPVSDVTFSTVSEGFSKIMNTNGSVHESSFLSMRNVLINFLKSDLEKLSETKSQFNSISSNLEEALTKKASIPKQKANELGEAKNSLTAIGTCYAHVSVDYVAQINLIHAKKCHVLIEAIWKFLNEGTNYYKKNYKTLIDFVDKEGQEIFNTITHLKNNFKIMEKKMQDRHSVVPKELFSLPTGLSLDPEVVMEGYLFKRSSNAFKSWNRRWFQIKDNKLMYAHKNNDHEPLRIMENNLKLCLVRPAPPNVERSCCFELVTPCKSYMLQADSDLLCKTWIRALQRTIQHLHEESFQKPKNDPKFDNEGNEKQEQYDDNNINNMCRCDSNETTNNITPRQELQQYSSQDEPIKKFKNVLSIREFYLHIRSLPGNTICADCRCSDAKWISINLGIIICIECSGVHRSLGVHVSKVRSLTMDSLESKQQEVMLSLGNDIVNSIYMKFYNCWGREYPLITKDSTRSEREYFIKAKYVKKIFTERLPSINIGIKICDNNFEDNDSYVDHQYLPLPTTETLSVKSFERSESRLSCESETIKFDNSGNDELFLPDVVYDVIKNNNIVKMLELLANGFDINSVIQGNTPLHIAVKYNNQGMIEFLILNGGKINAFNEDLDTPLHIAVTIGDPLLVYQLIKRNADKSIKNKKGLTPLECAMENEHANVVVLFRLVDLKDECTNVDSNNTMLDENIDDFLSNLQIQENEYKESKI</sequence>
<dbReference type="SMART" id="SM00233">
    <property type="entry name" value="PH"/>
    <property type="match status" value="1"/>
</dbReference>
<keyword evidence="4" id="KW-0040">ANK repeat</keyword>
<evidence type="ECO:0000256" key="2">
    <source>
        <dbReference type="ARBA" id="ARBA00022771"/>
    </source>
</evidence>
<dbReference type="SUPFAM" id="SSF103657">
    <property type="entry name" value="BAR/IMD domain-like"/>
    <property type="match status" value="1"/>
</dbReference>
<dbReference type="PANTHER" id="PTHR23180">
    <property type="entry name" value="CENTAURIN/ARF"/>
    <property type="match status" value="1"/>
</dbReference>
<dbReference type="SUPFAM" id="SSF57863">
    <property type="entry name" value="ArfGap/RecO-like zinc finger"/>
    <property type="match status" value="1"/>
</dbReference>
<name>A0AAF5DNF7_STRER</name>
<feature type="repeat" description="ANK" evidence="4">
    <location>
        <begin position="686"/>
        <end position="718"/>
    </location>
</feature>
<keyword evidence="3" id="KW-0862">Zinc</keyword>
<dbReference type="SMART" id="SM00248">
    <property type="entry name" value="ANK"/>
    <property type="match status" value="4"/>
</dbReference>
<dbReference type="WBParaSite" id="TCONS_00015932.p1">
    <property type="protein sequence ID" value="TCONS_00015932.p1"/>
    <property type="gene ID" value="XLOC_010696"/>
</dbReference>
<organism evidence="9 10">
    <name type="scientific">Strongyloides stercoralis</name>
    <name type="common">Threadworm</name>
    <dbReference type="NCBI Taxonomy" id="6248"/>
    <lineage>
        <taxon>Eukaryota</taxon>
        <taxon>Metazoa</taxon>
        <taxon>Ecdysozoa</taxon>
        <taxon>Nematoda</taxon>
        <taxon>Chromadorea</taxon>
        <taxon>Rhabditida</taxon>
        <taxon>Tylenchina</taxon>
        <taxon>Panagrolaimomorpha</taxon>
        <taxon>Strongyloidoidea</taxon>
        <taxon>Strongyloididae</taxon>
        <taxon>Strongyloides</taxon>
    </lineage>
</organism>
<dbReference type="PROSITE" id="PS50088">
    <property type="entry name" value="ANK_REPEAT"/>
    <property type="match status" value="2"/>
</dbReference>
<dbReference type="Pfam" id="PF01412">
    <property type="entry name" value="ArfGap"/>
    <property type="match status" value="1"/>
</dbReference>
<dbReference type="InterPro" id="IPR002110">
    <property type="entry name" value="Ankyrin_rpt"/>
</dbReference>
<evidence type="ECO:0000256" key="5">
    <source>
        <dbReference type="PROSITE-ProRule" id="PRU00288"/>
    </source>
</evidence>
<dbReference type="PANTHER" id="PTHR23180:SF399">
    <property type="entry name" value="BLOWN FUSE, ISOFORM A-RELATED"/>
    <property type="match status" value="1"/>
</dbReference>
<dbReference type="GO" id="GO:0005096">
    <property type="term" value="F:GTPase activator activity"/>
    <property type="evidence" value="ECO:0007669"/>
    <property type="project" value="InterPro"/>
</dbReference>
<dbReference type="PRINTS" id="PR00405">
    <property type="entry name" value="REVINTRACTNG"/>
</dbReference>
<dbReference type="Pfam" id="PF12796">
    <property type="entry name" value="Ank_2"/>
    <property type="match status" value="1"/>
</dbReference>
<dbReference type="InterPro" id="IPR036770">
    <property type="entry name" value="Ankyrin_rpt-contain_sf"/>
</dbReference>
<dbReference type="InterPro" id="IPR004148">
    <property type="entry name" value="BAR_dom"/>
</dbReference>
<dbReference type="FunFam" id="2.30.29.30:FF:000384">
    <property type="entry name" value="Uncharacterized protein, isoform A"/>
    <property type="match status" value="1"/>
</dbReference>
<dbReference type="InterPro" id="IPR027267">
    <property type="entry name" value="AH/BAR_dom_sf"/>
</dbReference>
<feature type="domain" description="Arf-GAP" evidence="8">
    <location>
        <begin position="437"/>
        <end position="561"/>
    </location>
</feature>
<dbReference type="GO" id="GO:0008270">
    <property type="term" value="F:zinc ion binding"/>
    <property type="evidence" value="ECO:0007669"/>
    <property type="project" value="UniProtKB-KW"/>
</dbReference>
<evidence type="ECO:0000256" key="3">
    <source>
        <dbReference type="ARBA" id="ARBA00022833"/>
    </source>
</evidence>